<dbReference type="PANTHER" id="PTHR31650:SF1">
    <property type="entry name" value="WAX ESTER SYNTHASE_DIACYLGLYCEROL ACYLTRANSFERASE 4-RELATED"/>
    <property type="match status" value="1"/>
</dbReference>
<dbReference type="AlphaFoldDB" id="A0AAN7V7N5"/>
<accession>A0AAN7V7N5</accession>
<comment type="caution">
    <text evidence="1">The sequence shown here is derived from an EMBL/GenBank/DDBJ whole genome shotgun (WGS) entry which is preliminary data.</text>
</comment>
<dbReference type="GO" id="GO:0008374">
    <property type="term" value="F:O-acyltransferase activity"/>
    <property type="evidence" value="ECO:0007669"/>
    <property type="project" value="InterPro"/>
</dbReference>
<dbReference type="GO" id="GO:0019432">
    <property type="term" value="P:triglyceride biosynthetic process"/>
    <property type="evidence" value="ECO:0007669"/>
    <property type="project" value="TreeGrafter"/>
</dbReference>
<gene>
    <name evidence="1" type="ORF">RI129_008629</name>
</gene>
<name>A0AAN7V7N5_9COLE</name>
<protein>
    <recommendedName>
        <fullName evidence="3">O-acyltransferase WSD1 C-terminal domain-containing protein</fullName>
    </recommendedName>
</protein>
<dbReference type="Proteomes" id="UP001329430">
    <property type="component" value="Chromosome 6"/>
</dbReference>
<keyword evidence="2" id="KW-1185">Reference proteome</keyword>
<reference evidence="1 2" key="1">
    <citation type="journal article" date="2024" name="Insects">
        <title>An Improved Chromosome-Level Genome Assembly of the Firefly Pyrocoelia pectoralis.</title>
        <authorList>
            <person name="Fu X."/>
            <person name="Meyer-Rochow V.B."/>
            <person name="Ballantyne L."/>
            <person name="Zhu X."/>
        </authorList>
    </citation>
    <scope>NUCLEOTIDE SEQUENCE [LARGE SCALE GENOMIC DNA]</scope>
    <source>
        <strain evidence="1">XCY_ONT2</strain>
    </source>
</reference>
<sequence length="418" mass="47551">MMECKAVQKRDEVYEMYKNVIERAFFSNRNKLSDLHCAVRRFGGYSYKLKANPTIEECVRKMDIVKCQNDMMHKNELKKLLSKCCNHQLPKNNTLFWDTLIGTQPVDWNREGNNSASYHPVLFRLHHAICDGFGITQLLSVMLDKIPYENQDSLESHLEKAKEGSPFKTVLHQIVATLYAVVFNISDILLAVLQTEEPNAFRGTTLSNDEIFTMKVDNGEYFRKVKHIKSDLPHASFSGIILTAFSASFKEYFDTHVHDCPERINLIVPYLRKTTSLSRLPQIDADHVSLQNSFVMFVLDFPLITKNNQLLERLNLVQACALRSSTSVGSKTVYYWSKIALQVFPMFLLALADDLLQATTVLSILPGPGPVSLAGGKMKIRNALFWIPLVAKMGKNPLLYSIYSSSVHSAKFHSDQLF</sequence>
<proteinExistence type="predicted"/>
<dbReference type="PANTHER" id="PTHR31650">
    <property type="entry name" value="O-ACYLTRANSFERASE (WSD1-LIKE) FAMILY PROTEIN"/>
    <property type="match status" value="1"/>
</dbReference>
<evidence type="ECO:0008006" key="3">
    <source>
        <dbReference type="Google" id="ProtNLM"/>
    </source>
</evidence>
<evidence type="ECO:0000313" key="2">
    <source>
        <dbReference type="Proteomes" id="UP001329430"/>
    </source>
</evidence>
<dbReference type="GO" id="GO:0005886">
    <property type="term" value="C:plasma membrane"/>
    <property type="evidence" value="ECO:0007669"/>
    <property type="project" value="TreeGrafter"/>
</dbReference>
<dbReference type="InterPro" id="IPR045034">
    <property type="entry name" value="O-acyltransferase_WSD1-like"/>
</dbReference>
<organism evidence="1 2">
    <name type="scientific">Pyrocoelia pectoralis</name>
    <dbReference type="NCBI Taxonomy" id="417401"/>
    <lineage>
        <taxon>Eukaryota</taxon>
        <taxon>Metazoa</taxon>
        <taxon>Ecdysozoa</taxon>
        <taxon>Arthropoda</taxon>
        <taxon>Hexapoda</taxon>
        <taxon>Insecta</taxon>
        <taxon>Pterygota</taxon>
        <taxon>Neoptera</taxon>
        <taxon>Endopterygota</taxon>
        <taxon>Coleoptera</taxon>
        <taxon>Polyphaga</taxon>
        <taxon>Elateriformia</taxon>
        <taxon>Elateroidea</taxon>
        <taxon>Lampyridae</taxon>
        <taxon>Lampyrinae</taxon>
        <taxon>Pyrocoelia</taxon>
    </lineage>
</organism>
<evidence type="ECO:0000313" key="1">
    <source>
        <dbReference type="EMBL" id="KAK5642462.1"/>
    </source>
</evidence>
<dbReference type="EMBL" id="JAVRBK010000006">
    <property type="protein sequence ID" value="KAK5642462.1"/>
    <property type="molecule type" value="Genomic_DNA"/>
</dbReference>